<dbReference type="EMBL" id="JABCJR010000038">
    <property type="protein sequence ID" value="NMR71478.1"/>
    <property type="molecule type" value="Genomic_DNA"/>
</dbReference>
<protein>
    <submittedName>
        <fullName evidence="1">Uncharacterized protein</fullName>
    </submittedName>
</protein>
<dbReference type="Proteomes" id="UP000590068">
    <property type="component" value="Unassembled WGS sequence"/>
</dbReference>
<keyword evidence="2" id="KW-1185">Reference proteome</keyword>
<comment type="caution">
    <text evidence="1">The sequence shown here is derived from an EMBL/GenBank/DDBJ whole genome shotgun (WGS) entry which is preliminary data.</text>
</comment>
<evidence type="ECO:0000313" key="2">
    <source>
        <dbReference type="Proteomes" id="UP000590068"/>
    </source>
</evidence>
<sequence length="117" mass="13609">MSIKPSDWEAFSKIKQQVEETFIPTRLEKIHGITTDESKTPLERLEAVDLYIRELKVEARDMFGVHSKQASYEQLRAMREAGEVTEEMLATLTEDYERTTRPLEDISSIVTYHDNSE</sequence>
<reference evidence="1 2" key="1">
    <citation type="submission" date="2020-04" db="EMBL/GenBank/DDBJ databases">
        <title>WGS-Seq of Vibrio isolated by the O'Toole Lab.</title>
        <authorList>
            <person name="Mckone K.P."/>
            <person name="Whitaker R."/>
            <person name="Sevigney J.L."/>
            <person name="Herring J.B."/>
            <person name="O'Toole G."/>
        </authorList>
    </citation>
    <scope>NUCLEOTIDE SEQUENCE [LARGE SCALE GENOMIC DNA]</scope>
    <source>
        <strain evidence="1 2">BS_02</strain>
    </source>
</reference>
<accession>A0ABX1UDD5</accession>
<gene>
    <name evidence="1" type="ORF">HJ568_16145</name>
</gene>
<name>A0ABX1UDD5_9VIBR</name>
<dbReference type="RefSeq" id="WP_102322700.1">
    <property type="nucleotide sequence ID" value="NZ_JABBXC010000035.1"/>
</dbReference>
<organism evidence="1 2">
    <name type="scientific">Vibrio breoganii</name>
    <dbReference type="NCBI Taxonomy" id="553239"/>
    <lineage>
        <taxon>Bacteria</taxon>
        <taxon>Pseudomonadati</taxon>
        <taxon>Pseudomonadota</taxon>
        <taxon>Gammaproteobacteria</taxon>
        <taxon>Vibrionales</taxon>
        <taxon>Vibrionaceae</taxon>
        <taxon>Vibrio</taxon>
    </lineage>
</organism>
<proteinExistence type="predicted"/>
<evidence type="ECO:0000313" key="1">
    <source>
        <dbReference type="EMBL" id="NMR71478.1"/>
    </source>
</evidence>